<dbReference type="PANTHER" id="PTHR24009">
    <property type="entry name" value="RNA-BINDING (RRM/RBD/RNP MOTIFS)"/>
    <property type="match status" value="1"/>
</dbReference>
<keyword evidence="2" id="KW-0863">Zinc-finger</keyword>
<sequence length="146" mass="15965">MGAYEATKVVFARLQALEPNLAPKIIGMLLTKDNNEMDMIRLAHGPDNLLHSIIAKVRTDLTNKPSAPLASWGFMSSRGEEASFTVNKVGCDRDNKLNSAVTIREIASTGISAEAKHMVNSREEGKRIFVSKAATPNDACGFLERY</sequence>
<organism evidence="7 8">
    <name type="scientific">Oryza meyeriana var. granulata</name>
    <dbReference type="NCBI Taxonomy" id="110450"/>
    <lineage>
        <taxon>Eukaryota</taxon>
        <taxon>Viridiplantae</taxon>
        <taxon>Streptophyta</taxon>
        <taxon>Embryophyta</taxon>
        <taxon>Tracheophyta</taxon>
        <taxon>Spermatophyta</taxon>
        <taxon>Magnoliopsida</taxon>
        <taxon>Liliopsida</taxon>
        <taxon>Poales</taxon>
        <taxon>Poaceae</taxon>
        <taxon>BOP clade</taxon>
        <taxon>Oryzoideae</taxon>
        <taxon>Oryzeae</taxon>
        <taxon>Oryzinae</taxon>
        <taxon>Oryza</taxon>
        <taxon>Oryza meyeriana</taxon>
    </lineage>
</organism>
<evidence type="ECO:0000256" key="3">
    <source>
        <dbReference type="ARBA" id="ARBA00022833"/>
    </source>
</evidence>
<dbReference type="GO" id="GO:0008270">
    <property type="term" value="F:zinc ion binding"/>
    <property type="evidence" value="ECO:0007669"/>
    <property type="project" value="UniProtKB-KW"/>
</dbReference>
<name>A0A6G1E4E9_9ORYZ</name>
<dbReference type="GO" id="GO:0003723">
    <property type="term" value="F:RNA binding"/>
    <property type="evidence" value="ECO:0007669"/>
    <property type="project" value="UniProtKB-KW"/>
</dbReference>
<keyword evidence="3" id="KW-0862">Zinc</keyword>
<dbReference type="AlphaFoldDB" id="A0A6G1E4E9"/>
<dbReference type="InterPro" id="IPR056276">
    <property type="entry name" value="AtC3H46-like_PABC-like"/>
</dbReference>
<dbReference type="EMBL" id="SPHZ02000005">
    <property type="protein sequence ID" value="KAF0919362.1"/>
    <property type="molecule type" value="Genomic_DNA"/>
</dbReference>
<dbReference type="InterPro" id="IPR036053">
    <property type="entry name" value="PABP-dom"/>
</dbReference>
<dbReference type="Proteomes" id="UP000479710">
    <property type="component" value="Unassembled WGS sequence"/>
</dbReference>
<dbReference type="GO" id="GO:0003677">
    <property type="term" value="F:DNA binding"/>
    <property type="evidence" value="ECO:0007669"/>
    <property type="project" value="UniProtKB-KW"/>
</dbReference>
<protein>
    <recommendedName>
        <fullName evidence="6">AtC3H46-like PABC-like domain-containing protein</fullName>
    </recommendedName>
</protein>
<dbReference type="OrthoDB" id="670110at2759"/>
<keyword evidence="1" id="KW-0479">Metal-binding</keyword>
<dbReference type="SUPFAM" id="SSF63570">
    <property type="entry name" value="PABC (PABP) domain"/>
    <property type="match status" value="1"/>
</dbReference>
<keyword evidence="4" id="KW-0694">RNA-binding</keyword>
<reference evidence="7 8" key="1">
    <citation type="submission" date="2019-11" db="EMBL/GenBank/DDBJ databases">
        <title>Whole genome sequence of Oryza granulata.</title>
        <authorList>
            <person name="Li W."/>
        </authorList>
    </citation>
    <scope>NUCLEOTIDE SEQUENCE [LARGE SCALE GENOMIC DNA]</scope>
    <source>
        <strain evidence="8">cv. Menghai</strain>
        <tissue evidence="7">Leaf</tissue>
    </source>
</reference>
<dbReference type="PANTHER" id="PTHR24009:SF17">
    <property type="entry name" value="C3H1-TYPE DOMAIN-CONTAINING PROTEIN"/>
    <property type="match status" value="1"/>
</dbReference>
<evidence type="ECO:0000313" key="8">
    <source>
        <dbReference type="Proteomes" id="UP000479710"/>
    </source>
</evidence>
<proteinExistence type="predicted"/>
<evidence type="ECO:0000313" key="7">
    <source>
        <dbReference type="EMBL" id="KAF0919362.1"/>
    </source>
</evidence>
<accession>A0A6G1E4E9</accession>
<keyword evidence="8" id="KW-1185">Reference proteome</keyword>
<evidence type="ECO:0000256" key="1">
    <source>
        <dbReference type="ARBA" id="ARBA00022723"/>
    </source>
</evidence>
<keyword evidence="5" id="KW-0238">DNA-binding</keyword>
<evidence type="ECO:0000256" key="5">
    <source>
        <dbReference type="ARBA" id="ARBA00023125"/>
    </source>
</evidence>
<dbReference type="Pfam" id="PF23182">
    <property type="entry name" value="PABC_AtC3H46"/>
    <property type="match status" value="1"/>
</dbReference>
<gene>
    <name evidence="7" type="ORF">E2562_029310</name>
</gene>
<comment type="caution">
    <text evidence="7">The sequence shown here is derived from an EMBL/GenBank/DDBJ whole genome shotgun (WGS) entry which is preliminary data.</text>
</comment>
<evidence type="ECO:0000259" key="6">
    <source>
        <dbReference type="Pfam" id="PF23182"/>
    </source>
</evidence>
<feature type="domain" description="AtC3H46-like PABC-like" evidence="6">
    <location>
        <begin position="1"/>
        <end position="64"/>
    </location>
</feature>
<evidence type="ECO:0000256" key="4">
    <source>
        <dbReference type="ARBA" id="ARBA00022884"/>
    </source>
</evidence>
<evidence type="ECO:0000256" key="2">
    <source>
        <dbReference type="ARBA" id="ARBA00022771"/>
    </source>
</evidence>